<feature type="compositionally biased region" description="Polar residues" evidence="1">
    <location>
        <begin position="152"/>
        <end position="161"/>
    </location>
</feature>
<evidence type="ECO:0000256" key="1">
    <source>
        <dbReference type="SAM" id="MobiDB-lite"/>
    </source>
</evidence>
<dbReference type="Proteomes" id="UP001362999">
    <property type="component" value="Unassembled WGS sequence"/>
</dbReference>
<proteinExistence type="predicted"/>
<comment type="caution">
    <text evidence="2">The sequence shown here is derived from an EMBL/GenBank/DDBJ whole genome shotgun (WGS) entry which is preliminary data.</text>
</comment>
<accession>A0AAV9ZRM1</accession>
<dbReference type="AlphaFoldDB" id="A0AAV9ZRM1"/>
<feature type="region of interest" description="Disordered" evidence="1">
    <location>
        <begin position="63"/>
        <end position="229"/>
    </location>
</feature>
<dbReference type="PRINTS" id="PR01217">
    <property type="entry name" value="PRICHEXTENSN"/>
</dbReference>
<dbReference type="EMBL" id="JAWWNJ010000120">
    <property type="protein sequence ID" value="KAK6988807.1"/>
    <property type="molecule type" value="Genomic_DNA"/>
</dbReference>
<sequence>MAICRYTSHQRISVNLGQLAYSPKKGTRARVPRKSEYIEKRKSSGVILLPGRTSTPVLAVPNLTRINSGDPAPPPPGPVPVLPNASGEGARPLKKRAHPVHPSQPPAPVPPPPAASAQPHPGAATQPRKSGVRFAPQESSYPASHSLPHNPATISIPTQVMASPIPTPRPSSTPYAPSVAMPTAIPSPSPRSVAPTPMAIDAIRPERGHQQQTARRGGAVSASDSRIDP</sequence>
<reference evidence="2 3" key="1">
    <citation type="journal article" date="2024" name="J Genomics">
        <title>Draft genome sequencing and assembly of Favolaschia claudopus CIRM-BRFM 2984 isolated from oak limbs.</title>
        <authorList>
            <person name="Navarro D."/>
            <person name="Drula E."/>
            <person name="Chaduli D."/>
            <person name="Cazenave R."/>
            <person name="Ahrendt S."/>
            <person name="Wang J."/>
            <person name="Lipzen A."/>
            <person name="Daum C."/>
            <person name="Barry K."/>
            <person name="Grigoriev I.V."/>
            <person name="Favel A."/>
            <person name="Rosso M.N."/>
            <person name="Martin F."/>
        </authorList>
    </citation>
    <scope>NUCLEOTIDE SEQUENCE [LARGE SCALE GENOMIC DNA]</scope>
    <source>
        <strain evidence="2 3">CIRM-BRFM 2984</strain>
    </source>
</reference>
<protein>
    <submittedName>
        <fullName evidence="2">Uncharacterized protein</fullName>
    </submittedName>
</protein>
<feature type="compositionally biased region" description="Pro residues" evidence="1">
    <location>
        <begin position="71"/>
        <end position="81"/>
    </location>
</feature>
<name>A0AAV9ZRM1_9AGAR</name>
<keyword evidence="3" id="KW-1185">Reference proteome</keyword>
<feature type="compositionally biased region" description="Pro residues" evidence="1">
    <location>
        <begin position="102"/>
        <end position="114"/>
    </location>
</feature>
<organism evidence="2 3">
    <name type="scientific">Favolaschia claudopus</name>
    <dbReference type="NCBI Taxonomy" id="2862362"/>
    <lineage>
        <taxon>Eukaryota</taxon>
        <taxon>Fungi</taxon>
        <taxon>Dikarya</taxon>
        <taxon>Basidiomycota</taxon>
        <taxon>Agaricomycotina</taxon>
        <taxon>Agaricomycetes</taxon>
        <taxon>Agaricomycetidae</taxon>
        <taxon>Agaricales</taxon>
        <taxon>Marasmiineae</taxon>
        <taxon>Mycenaceae</taxon>
        <taxon>Favolaschia</taxon>
    </lineage>
</organism>
<gene>
    <name evidence="2" type="ORF">R3P38DRAFT_2804272</name>
</gene>
<feature type="compositionally biased region" description="Low complexity" evidence="1">
    <location>
        <begin position="115"/>
        <end position="124"/>
    </location>
</feature>
<evidence type="ECO:0000313" key="3">
    <source>
        <dbReference type="Proteomes" id="UP001362999"/>
    </source>
</evidence>
<evidence type="ECO:0000313" key="2">
    <source>
        <dbReference type="EMBL" id="KAK6988807.1"/>
    </source>
</evidence>